<dbReference type="SUPFAM" id="SSF53756">
    <property type="entry name" value="UDP-Glycosyltransferase/glycogen phosphorylase"/>
    <property type="match status" value="1"/>
</dbReference>
<dbReference type="PATRIC" id="fig|413882.6.peg.4107"/>
<dbReference type="Proteomes" id="UP000035352">
    <property type="component" value="Chromosome"/>
</dbReference>
<evidence type="ECO:0000313" key="3">
    <source>
        <dbReference type="EMBL" id="AKJ30625.1"/>
    </source>
</evidence>
<dbReference type="CDD" id="cd03801">
    <property type="entry name" value="GT4_PimA-like"/>
    <property type="match status" value="1"/>
</dbReference>
<dbReference type="Gene3D" id="3.40.50.2000">
    <property type="entry name" value="Glycogen Phosphorylase B"/>
    <property type="match status" value="2"/>
</dbReference>
<feature type="domain" description="Glycosyltransferase subfamily 4-like N-terminal" evidence="2">
    <location>
        <begin position="15"/>
        <end position="156"/>
    </location>
</feature>
<dbReference type="KEGG" id="pbh:AAW51_3934"/>
<dbReference type="RefSeq" id="WP_169788054.1">
    <property type="nucleotide sequence ID" value="NZ_CP011371.1"/>
</dbReference>
<name>A0A0G3BVR7_9BURK</name>
<reference evidence="3 4" key="1">
    <citation type="submission" date="2015-05" db="EMBL/GenBank/DDBJ databases">
        <authorList>
            <person name="Tang B."/>
            <person name="Yu Y."/>
        </authorList>
    </citation>
    <scope>NUCLEOTIDE SEQUENCE [LARGE SCALE GENOMIC DNA]</scope>
    <source>
        <strain evidence="3 4">DSM 7029</strain>
    </source>
</reference>
<evidence type="ECO:0000259" key="2">
    <source>
        <dbReference type="Pfam" id="PF13439"/>
    </source>
</evidence>
<evidence type="ECO:0000313" key="4">
    <source>
        <dbReference type="Proteomes" id="UP000035352"/>
    </source>
</evidence>
<feature type="domain" description="Glycosyl transferase family 1" evidence="1">
    <location>
        <begin position="164"/>
        <end position="326"/>
    </location>
</feature>
<dbReference type="InterPro" id="IPR001296">
    <property type="entry name" value="Glyco_trans_1"/>
</dbReference>
<accession>A0A0G3BVR7</accession>
<dbReference type="STRING" id="413882.AAW51_3934"/>
<dbReference type="InterPro" id="IPR028098">
    <property type="entry name" value="Glyco_trans_4-like_N"/>
</dbReference>
<keyword evidence="4" id="KW-1185">Reference proteome</keyword>
<dbReference type="Pfam" id="PF13439">
    <property type="entry name" value="Glyco_transf_4"/>
    <property type="match status" value="1"/>
</dbReference>
<organism evidence="3 4">
    <name type="scientific">Caldimonas brevitalea</name>
    <dbReference type="NCBI Taxonomy" id="413882"/>
    <lineage>
        <taxon>Bacteria</taxon>
        <taxon>Pseudomonadati</taxon>
        <taxon>Pseudomonadota</taxon>
        <taxon>Betaproteobacteria</taxon>
        <taxon>Burkholderiales</taxon>
        <taxon>Sphaerotilaceae</taxon>
        <taxon>Caldimonas</taxon>
    </lineage>
</organism>
<proteinExistence type="predicted"/>
<keyword evidence="3" id="KW-0808">Transferase</keyword>
<sequence length="354" mass="37703">MRPMRIVQVLHSHGYGGAERHALALMRGLRGLGHEVLYAGPEDAWLTRECRQAGIDTAHLGMSGLFDLGSHLRLRRLLREWGADVVHGHLVRGAHYAGWAAWRQSAVLPLCTAHATTAAKHMRRCRHIIAVSEAVKANLMAHGHAAQDITVIHNGITAPPAGDRAAVRRALGIGDSEFAVISAGRFIRDKGQDLMVQAVRACRRPVSLYLAGAPDTAYAAEVRRLAGGDPKVHFLGYRSDVQGLLAGFDAYLSASRREAFGMSLAEAGAAGLPIVATAVGGVPEVVQDGSTGLLVPNEDVPALAAALDRLQDDPALAARLGQAAREQYLARFTVEQMVQATAALCSRLGRKAAT</sequence>
<evidence type="ECO:0000259" key="1">
    <source>
        <dbReference type="Pfam" id="PF00534"/>
    </source>
</evidence>
<dbReference type="AlphaFoldDB" id="A0A0G3BVR7"/>
<gene>
    <name evidence="3" type="ORF">AAW51_3934</name>
</gene>
<dbReference type="Pfam" id="PF00534">
    <property type="entry name" value="Glycos_transf_1"/>
    <property type="match status" value="1"/>
</dbReference>
<dbReference type="EMBL" id="CP011371">
    <property type="protein sequence ID" value="AKJ30625.1"/>
    <property type="molecule type" value="Genomic_DNA"/>
</dbReference>
<dbReference type="PANTHER" id="PTHR12526">
    <property type="entry name" value="GLYCOSYLTRANSFERASE"/>
    <property type="match status" value="1"/>
</dbReference>
<protein>
    <submittedName>
        <fullName evidence="3">Glycosyltransferase</fullName>
    </submittedName>
</protein>
<dbReference type="PANTHER" id="PTHR12526:SF636">
    <property type="entry name" value="BLL3647 PROTEIN"/>
    <property type="match status" value="1"/>
</dbReference>
<dbReference type="GO" id="GO:0016757">
    <property type="term" value="F:glycosyltransferase activity"/>
    <property type="evidence" value="ECO:0007669"/>
    <property type="project" value="InterPro"/>
</dbReference>